<protein>
    <submittedName>
        <fullName evidence="2">NADPH-quinone reductase</fullName>
    </submittedName>
</protein>
<name>A0ABS2PSM6_9STRE</name>
<dbReference type="RefSeq" id="WP_386700887.1">
    <property type="nucleotide sequence ID" value="NZ_JAFBEH010000026.1"/>
</dbReference>
<keyword evidence="3" id="KW-1185">Reference proteome</keyword>
<organism evidence="2 3">
    <name type="scientific">Streptococcus loxodontisalivarius</name>
    <dbReference type="NCBI Taxonomy" id="1349415"/>
    <lineage>
        <taxon>Bacteria</taxon>
        <taxon>Bacillati</taxon>
        <taxon>Bacillota</taxon>
        <taxon>Bacilli</taxon>
        <taxon>Lactobacillales</taxon>
        <taxon>Streptococcaceae</taxon>
        <taxon>Streptococcus</taxon>
    </lineage>
</organism>
<evidence type="ECO:0000256" key="1">
    <source>
        <dbReference type="SAM" id="MobiDB-lite"/>
    </source>
</evidence>
<dbReference type="EMBL" id="JAFBEH010000026">
    <property type="protein sequence ID" value="MBM7643044.1"/>
    <property type="molecule type" value="Genomic_DNA"/>
</dbReference>
<comment type="caution">
    <text evidence="2">The sequence shown here is derived from an EMBL/GenBank/DDBJ whole genome shotgun (WGS) entry which is preliminary data.</text>
</comment>
<sequence>MTEEVEELRGLDTGKTKHDPDFQIGIQKEQERLLAADTIVLAIPFGTLDGGNLPIWFLTWCRQFSA</sequence>
<feature type="region of interest" description="Disordered" evidence="1">
    <location>
        <begin position="1"/>
        <end position="20"/>
    </location>
</feature>
<evidence type="ECO:0000313" key="2">
    <source>
        <dbReference type="EMBL" id="MBM7643044.1"/>
    </source>
</evidence>
<proteinExistence type="predicted"/>
<gene>
    <name evidence="2" type="ORF">JOC28_001345</name>
</gene>
<evidence type="ECO:0000313" key="3">
    <source>
        <dbReference type="Proteomes" id="UP000697472"/>
    </source>
</evidence>
<reference evidence="2 3" key="1">
    <citation type="submission" date="2021-01" db="EMBL/GenBank/DDBJ databases">
        <title>Genomic Encyclopedia of Type Strains, Phase IV (KMG-IV): sequencing the most valuable type-strain genomes for metagenomic binning, comparative biology and taxonomic classification.</title>
        <authorList>
            <person name="Goeker M."/>
        </authorList>
    </citation>
    <scope>NUCLEOTIDE SEQUENCE [LARGE SCALE GENOMIC DNA]</scope>
    <source>
        <strain evidence="2 3">DSM 27382</strain>
    </source>
</reference>
<dbReference type="Proteomes" id="UP000697472">
    <property type="component" value="Unassembled WGS sequence"/>
</dbReference>
<feature type="compositionally biased region" description="Basic and acidic residues" evidence="1">
    <location>
        <begin position="7"/>
        <end position="20"/>
    </location>
</feature>
<accession>A0ABS2PSM6</accession>